<evidence type="ECO:0000313" key="1">
    <source>
        <dbReference type="EMBL" id="KGP93300.1"/>
    </source>
</evidence>
<dbReference type="EMBL" id="AVBG01000001">
    <property type="protein sequence ID" value="KGP93300.1"/>
    <property type="molecule type" value="Genomic_DNA"/>
</dbReference>
<keyword evidence="2" id="KW-1185">Reference proteome</keyword>
<gene>
    <name evidence="1" type="ORF">N780_12565</name>
</gene>
<accession>A0A0A2VI79</accession>
<sequence length="82" mass="9005">MIAFSKKLSYPAPHDVGSFEVVAGCDDLSRTSLYIKAPLLHFKSRGDPGKREAIEEASQLPAGKRVVPKPAQPLLLQRTYPD</sequence>
<name>A0A0A2VI79_9BACI</name>
<protein>
    <submittedName>
        <fullName evidence="1">Uncharacterized protein</fullName>
    </submittedName>
</protein>
<comment type="caution">
    <text evidence="1">The sequence shown here is derived from an EMBL/GenBank/DDBJ whole genome shotgun (WGS) entry which is preliminary data.</text>
</comment>
<proteinExistence type="predicted"/>
<reference evidence="1 2" key="1">
    <citation type="submission" date="2013-08" db="EMBL/GenBank/DDBJ databases">
        <title>Genome of Pontibacillus chungwhensis.</title>
        <authorList>
            <person name="Wang Q."/>
            <person name="Wang G."/>
        </authorList>
    </citation>
    <scope>NUCLEOTIDE SEQUENCE [LARGE SCALE GENOMIC DNA]</scope>
    <source>
        <strain evidence="1 2">BH030062</strain>
    </source>
</reference>
<evidence type="ECO:0000313" key="2">
    <source>
        <dbReference type="Proteomes" id="UP000030153"/>
    </source>
</evidence>
<organism evidence="1 2">
    <name type="scientific">Pontibacillus chungwhensis BH030062</name>
    <dbReference type="NCBI Taxonomy" id="1385513"/>
    <lineage>
        <taxon>Bacteria</taxon>
        <taxon>Bacillati</taxon>
        <taxon>Bacillota</taxon>
        <taxon>Bacilli</taxon>
        <taxon>Bacillales</taxon>
        <taxon>Bacillaceae</taxon>
        <taxon>Pontibacillus</taxon>
    </lineage>
</organism>
<dbReference type="Proteomes" id="UP000030153">
    <property type="component" value="Unassembled WGS sequence"/>
</dbReference>
<dbReference type="AlphaFoldDB" id="A0A0A2VI79"/>